<proteinExistence type="predicted"/>
<evidence type="ECO:0000313" key="3">
    <source>
        <dbReference type="Proteomes" id="UP000054359"/>
    </source>
</evidence>
<sequence length="176" mass="19025">MLPSKDYNVTFSSMSGSQQRGTSFCESTSCAINGAGQSSLMLPSGSSIYDRNHVTGASSSSSSRTYPLELINPPPSPVTVCSQYIPNSYSQRNYKHYRSRNKPPPPTPCSTDVCDESEANSYGNQYCSSETEMSIVSKPFISPSPISRGFCFSDENNEHLLPCPHPPPPSPVPASL</sequence>
<evidence type="ECO:0000256" key="1">
    <source>
        <dbReference type="SAM" id="MobiDB-lite"/>
    </source>
</evidence>
<organism evidence="2 3">
    <name type="scientific">Stegodyphus mimosarum</name>
    <name type="common">African social velvet spider</name>
    <dbReference type="NCBI Taxonomy" id="407821"/>
    <lineage>
        <taxon>Eukaryota</taxon>
        <taxon>Metazoa</taxon>
        <taxon>Ecdysozoa</taxon>
        <taxon>Arthropoda</taxon>
        <taxon>Chelicerata</taxon>
        <taxon>Arachnida</taxon>
        <taxon>Araneae</taxon>
        <taxon>Araneomorphae</taxon>
        <taxon>Entelegynae</taxon>
        <taxon>Eresoidea</taxon>
        <taxon>Eresidae</taxon>
        <taxon>Stegodyphus</taxon>
    </lineage>
</organism>
<keyword evidence="2" id="KW-0675">Receptor</keyword>
<feature type="region of interest" description="Disordered" evidence="1">
    <location>
        <begin position="1"/>
        <end position="20"/>
    </location>
</feature>
<dbReference type="STRING" id="407821.A0A087ULR5"/>
<feature type="non-terminal residue" evidence="2">
    <location>
        <position position="176"/>
    </location>
</feature>
<dbReference type="Proteomes" id="UP000054359">
    <property type="component" value="Unassembled WGS sequence"/>
</dbReference>
<reference evidence="2 3" key="1">
    <citation type="submission" date="2013-11" db="EMBL/GenBank/DDBJ databases">
        <title>Genome sequencing of Stegodyphus mimosarum.</title>
        <authorList>
            <person name="Bechsgaard J."/>
        </authorList>
    </citation>
    <scope>NUCLEOTIDE SEQUENCE [LARGE SCALE GENOMIC DNA]</scope>
</reference>
<gene>
    <name evidence="2" type="ORF">X975_08330</name>
</gene>
<dbReference type="EMBL" id="KK120442">
    <property type="protein sequence ID" value="KFM78304.1"/>
    <property type="molecule type" value="Genomic_DNA"/>
</dbReference>
<protein>
    <submittedName>
        <fullName evidence="2">Low-density lipoprotein receptor-related protein 6</fullName>
    </submittedName>
</protein>
<dbReference type="OrthoDB" id="6740740at2759"/>
<feature type="compositionally biased region" description="Polar residues" evidence="1">
    <location>
        <begin position="7"/>
        <end position="20"/>
    </location>
</feature>
<keyword evidence="2" id="KW-0449">Lipoprotein</keyword>
<keyword evidence="3" id="KW-1185">Reference proteome</keyword>
<evidence type="ECO:0000313" key="2">
    <source>
        <dbReference type="EMBL" id="KFM78304.1"/>
    </source>
</evidence>
<name>A0A087ULR5_STEMI</name>
<dbReference type="AlphaFoldDB" id="A0A087ULR5"/>
<accession>A0A087ULR5</accession>